<dbReference type="PANTHER" id="PTHR10266">
    <property type="entry name" value="CYTOCHROME C1"/>
    <property type="match status" value="1"/>
</dbReference>
<keyword evidence="8 10" id="KW-0472">Membrane</keyword>
<evidence type="ECO:0000256" key="2">
    <source>
        <dbReference type="ARBA" id="ARBA00016165"/>
    </source>
</evidence>
<keyword evidence="5 9" id="KW-0479">Metal-binding</keyword>
<feature type="transmembrane region" description="Helical" evidence="10">
    <location>
        <begin position="259"/>
        <end position="277"/>
    </location>
</feature>
<dbReference type="EMBL" id="JAOAMV010000001">
    <property type="protein sequence ID" value="MCT2557976.1"/>
    <property type="molecule type" value="Genomic_DNA"/>
</dbReference>
<feature type="domain" description="Cytochrome c" evidence="11">
    <location>
        <begin position="64"/>
        <end position="249"/>
    </location>
</feature>
<evidence type="ECO:0000259" key="11">
    <source>
        <dbReference type="PROSITE" id="PS51007"/>
    </source>
</evidence>
<evidence type="ECO:0000256" key="8">
    <source>
        <dbReference type="ARBA" id="ARBA00023136"/>
    </source>
</evidence>
<evidence type="ECO:0000256" key="10">
    <source>
        <dbReference type="SAM" id="Phobius"/>
    </source>
</evidence>
<dbReference type="PRINTS" id="PR00603">
    <property type="entry name" value="CYTOCHROMEC1"/>
</dbReference>
<comment type="subcellular location">
    <subcellularLocation>
        <location evidence="1">Membrane</location>
    </subcellularLocation>
</comment>
<dbReference type="Gene3D" id="1.20.5.100">
    <property type="entry name" value="Cytochrome c1, transmembrane anchor, C-terminal"/>
    <property type="match status" value="1"/>
</dbReference>
<dbReference type="InterPro" id="IPR009056">
    <property type="entry name" value="Cyt_c-like_dom"/>
</dbReference>
<name>A0A9X2VZD5_9SPHN</name>
<organism evidence="12 13">
    <name type="scientific">Tsuneonella litorea</name>
    <dbReference type="NCBI Taxonomy" id="2976475"/>
    <lineage>
        <taxon>Bacteria</taxon>
        <taxon>Pseudomonadati</taxon>
        <taxon>Pseudomonadota</taxon>
        <taxon>Alphaproteobacteria</taxon>
        <taxon>Sphingomonadales</taxon>
        <taxon>Erythrobacteraceae</taxon>
        <taxon>Tsuneonella</taxon>
    </lineage>
</organism>
<evidence type="ECO:0000256" key="1">
    <source>
        <dbReference type="ARBA" id="ARBA00004370"/>
    </source>
</evidence>
<dbReference type="AlphaFoldDB" id="A0A9X2VZD5"/>
<proteinExistence type="predicted"/>
<evidence type="ECO:0000256" key="4">
    <source>
        <dbReference type="ARBA" id="ARBA00022692"/>
    </source>
</evidence>
<evidence type="ECO:0000256" key="5">
    <source>
        <dbReference type="ARBA" id="ARBA00022723"/>
    </source>
</evidence>
<dbReference type="GO" id="GO:0016020">
    <property type="term" value="C:membrane"/>
    <property type="evidence" value="ECO:0007669"/>
    <property type="project" value="UniProtKB-SubCell"/>
</dbReference>
<dbReference type="InterPro" id="IPR002326">
    <property type="entry name" value="Cyt_c1"/>
</dbReference>
<feature type="binding site" description="covalent" evidence="9">
    <location>
        <position position="80"/>
    </location>
    <ligand>
        <name>heme c</name>
        <dbReference type="ChEBI" id="CHEBI:61717"/>
    </ligand>
</feature>
<keyword evidence="7 9" id="KW-0408">Iron</keyword>
<dbReference type="GO" id="GO:0020037">
    <property type="term" value="F:heme binding"/>
    <property type="evidence" value="ECO:0007669"/>
    <property type="project" value="InterPro"/>
</dbReference>
<dbReference type="GO" id="GO:0046872">
    <property type="term" value="F:metal ion binding"/>
    <property type="evidence" value="ECO:0007669"/>
    <property type="project" value="UniProtKB-KW"/>
</dbReference>
<dbReference type="PANTHER" id="PTHR10266:SF3">
    <property type="entry name" value="CYTOCHROME C1, HEME PROTEIN, MITOCHONDRIAL"/>
    <property type="match status" value="1"/>
</dbReference>
<evidence type="ECO:0000313" key="12">
    <source>
        <dbReference type="EMBL" id="MCT2557976.1"/>
    </source>
</evidence>
<dbReference type="Gene3D" id="1.10.760.10">
    <property type="entry name" value="Cytochrome c-like domain"/>
    <property type="match status" value="1"/>
</dbReference>
<reference evidence="12" key="1">
    <citation type="submission" date="2022-09" db="EMBL/GenBank/DDBJ databases">
        <title>The genome sequence of Tsuneonella sp. YG55.</title>
        <authorList>
            <person name="Liu Y."/>
        </authorList>
    </citation>
    <scope>NUCLEOTIDE SEQUENCE</scope>
    <source>
        <strain evidence="12">YG55</strain>
    </source>
</reference>
<gene>
    <name evidence="12" type="ORF">N0B51_03170</name>
</gene>
<accession>A0A9X2VZD5</accession>
<keyword evidence="3 9" id="KW-0349">Heme</keyword>
<evidence type="ECO:0000256" key="7">
    <source>
        <dbReference type="ARBA" id="ARBA00023004"/>
    </source>
</evidence>
<dbReference type="RefSeq" id="WP_259960724.1">
    <property type="nucleotide sequence ID" value="NZ_JAOAMV010000001.1"/>
</dbReference>
<dbReference type="GO" id="GO:0009055">
    <property type="term" value="F:electron transfer activity"/>
    <property type="evidence" value="ECO:0007669"/>
    <property type="project" value="InterPro"/>
</dbReference>
<evidence type="ECO:0000256" key="9">
    <source>
        <dbReference type="PIRSR" id="PIRSR602326-1"/>
    </source>
</evidence>
<protein>
    <recommendedName>
        <fullName evidence="2">Cytochrome c1</fullName>
    </recommendedName>
</protein>
<evidence type="ECO:0000256" key="6">
    <source>
        <dbReference type="ARBA" id="ARBA00022989"/>
    </source>
</evidence>
<feature type="binding site" description="covalent" evidence="9">
    <location>
        <position position="77"/>
    </location>
    <ligand>
        <name>heme c</name>
        <dbReference type="ChEBI" id="CHEBI:61717"/>
    </ligand>
</feature>
<comment type="cofactor">
    <cofactor evidence="9">
        <name>heme c</name>
        <dbReference type="ChEBI" id="CHEBI:61717"/>
    </cofactor>
    <text evidence="9">Binds 1 heme c group covalently per subunit.</text>
</comment>
<dbReference type="Proteomes" id="UP001142648">
    <property type="component" value="Unassembled WGS sequence"/>
</dbReference>
<dbReference type="SUPFAM" id="SSF46626">
    <property type="entry name" value="Cytochrome c"/>
    <property type="match status" value="1"/>
</dbReference>
<dbReference type="PROSITE" id="PS51007">
    <property type="entry name" value="CYTC"/>
    <property type="match status" value="1"/>
</dbReference>
<keyword evidence="13" id="KW-1185">Reference proteome</keyword>
<comment type="caution">
    <text evidence="12">The sequence shown here is derived from an EMBL/GenBank/DDBJ whole genome shotgun (WGS) entry which is preliminary data.</text>
</comment>
<sequence length="295" mass="32055">MIRLFGILIGLFFAVMALWAFGTGLGTVISDGQLKEATAEHEFHLHPRDAELASDGAFGKWDLAQLQRGFQVYKEVCSACHSLKFVAFRDLAALGYSEAEVKAIAAGFQVPGVDPNTGEATTRPGLPTDYFPSPYPNAVAAAAANNNAIPPDLSLMTKARHDGSNYVYSLLTGYRNVDTFSIDGKKVKEEFPEFATPPNTHFNPYFANLNIAMAPPLTADGQVTYAEGQPAPTVDQMARDVAAFLTWTAEPKKVKRTQVGWPVLGFLLFATILAWMAKNQVWAAIKPKKAKVVQG</sequence>
<feature type="binding site" description="covalent" evidence="9">
    <location>
        <position position="213"/>
    </location>
    <ligand>
        <name>heme c</name>
        <dbReference type="ChEBI" id="CHEBI:61717"/>
    </ligand>
</feature>
<dbReference type="InterPro" id="IPR036909">
    <property type="entry name" value="Cyt_c-like_dom_sf"/>
</dbReference>
<keyword evidence="6 10" id="KW-1133">Transmembrane helix</keyword>
<feature type="binding site" description="covalent" evidence="9">
    <location>
        <position position="81"/>
    </location>
    <ligand>
        <name>heme c</name>
        <dbReference type="ChEBI" id="CHEBI:61717"/>
    </ligand>
</feature>
<evidence type="ECO:0000313" key="13">
    <source>
        <dbReference type="Proteomes" id="UP001142648"/>
    </source>
</evidence>
<dbReference type="Pfam" id="PF02167">
    <property type="entry name" value="Cytochrom_C1"/>
    <property type="match status" value="1"/>
</dbReference>
<keyword evidence="4 10" id="KW-0812">Transmembrane</keyword>
<evidence type="ECO:0000256" key="3">
    <source>
        <dbReference type="ARBA" id="ARBA00022617"/>
    </source>
</evidence>